<organism evidence="1 2">
    <name type="scientific">Bemisia tabaci</name>
    <name type="common">Sweetpotato whitefly</name>
    <name type="synonym">Aleurodes tabaci</name>
    <dbReference type="NCBI Taxonomy" id="7038"/>
    <lineage>
        <taxon>Eukaryota</taxon>
        <taxon>Metazoa</taxon>
        <taxon>Ecdysozoa</taxon>
        <taxon>Arthropoda</taxon>
        <taxon>Hexapoda</taxon>
        <taxon>Insecta</taxon>
        <taxon>Pterygota</taxon>
        <taxon>Neoptera</taxon>
        <taxon>Paraneoptera</taxon>
        <taxon>Hemiptera</taxon>
        <taxon>Sternorrhyncha</taxon>
        <taxon>Aleyrodoidea</taxon>
        <taxon>Aleyrodidae</taxon>
        <taxon>Aleyrodinae</taxon>
        <taxon>Bemisia</taxon>
    </lineage>
</organism>
<evidence type="ECO:0000313" key="2">
    <source>
        <dbReference type="Proteomes" id="UP001152759"/>
    </source>
</evidence>
<reference evidence="1" key="1">
    <citation type="submission" date="2021-12" db="EMBL/GenBank/DDBJ databases">
        <authorList>
            <person name="King R."/>
        </authorList>
    </citation>
    <scope>NUCLEOTIDE SEQUENCE</scope>
</reference>
<dbReference type="AlphaFoldDB" id="A0A9P0F3D2"/>
<accession>A0A9P0F3D2</accession>
<sequence>MTLEACEIIDEVSKKSELLGKVLSDADTTFKWVDTSILHSRRVKPKKEVEEMDPSDVDLFCPSIIDTHYPNRPCEINDLLTELIETKRKEFGEENPELPDDNLLGTEALVFRRVEALRAMQDFHDAANLQLEHDLAWLEMQLNPDQRRVYEKSFSTEDLSSFLKSLAENPTALEAAFEARKAAEASSTNDRRNVVSSRIY</sequence>
<dbReference type="Proteomes" id="UP001152759">
    <property type="component" value="Chromosome 5"/>
</dbReference>
<name>A0A9P0F3D2_BEMTA</name>
<evidence type="ECO:0000313" key="1">
    <source>
        <dbReference type="EMBL" id="CAH0390245.1"/>
    </source>
</evidence>
<keyword evidence="2" id="KW-1185">Reference proteome</keyword>
<dbReference type="EMBL" id="OU963866">
    <property type="protein sequence ID" value="CAH0390245.1"/>
    <property type="molecule type" value="Genomic_DNA"/>
</dbReference>
<protein>
    <submittedName>
        <fullName evidence="1">Uncharacterized protein</fullName>
    </submittedName>
</protein>
<gene>
    <name evidence="1" type="ORF">BEMITA_LOCUS8987</name>
</gene>
<proteinExistence type="predicted"/>